<evidence type="ECO:0000256" key="1">
    <source>
        <dbReference type="SAM" id="SignalP"/>
    </source>
</evidence>
<feature type="signal peptide" evidence="1">
    <location>
        <begin position="1"/>
        <end position="20"/>
    </location>
</feature>
<evidence type="ECO:0000313" key="3">
    <source>
        <dbReference type="EMBL" id="KAL1631840.1"/>
    </source>
</evidence>
<protein>
    <recommendedName>
        <fullName evidence="2">DUF7580 domain-containing protein</fullName>
    </recommendedName>
</protein>
<keyword evidence="1" id="KW-0732">Signal</keyword>
<name>A0ABR3SWU7_9PEZI</name>
<comment type="caution">
    <text evidence="3">The sequence shown here is derived from an EMBL/GenBank/DDBJ whole genome shotgun (WGS) entry which is preliminary data.</text>
</comment>
<feature type="domain" description="DUF7580" evidence="2">
    <location>
        <begin position="216"/>
        <end position="389"/>
    </location>
</feature>
<organism evidence="3 4">
    <name type="scientific">Neofusicoccum ribis</name>
    <dbReference type="NCBI Taxonomy" id="45134"/>
    <lineage>
        <taxon>Eukaryota</taxon>
        <taxon>Fungi</taxon>
        <taxon>Dikarya</taxon>
        <taxon>Ascomycota</taxon>
        <taxon>Pezizomycotina</taxon>
        <taxon>Dothideomycetes</taxon>
        <taxon>Dothideomycetes incertae sedis</taxon>
        <taxon>Botryosphaeriales</taxon>
        <taxon>Botryosphaeriaceae</taxon>
        <taxon>Neofusicoccum</taxon>
    </lineage>
</organism>
<dbReference type="Proteomes" id="UP001521116">
    <property type="component" value="Unassembled WGS sequence"/>
</dbReference>
<feature type="chain" id="PRO_5047525556" description="DUF7580 domain-containing protein" evidence="1">
    <location>
        <begin position="21"/>
        <end position="404"/>
    </location>
</feature>
<keyword evidence="4" id="KW-1185">Reference proteome</keyword>
<proteinExistence type="predicted"/>
<evidence type="ECO:0000259" key="2">
    <source>
        <dbReference type="Pfam" id="PF24476"/>
    </source>
</evidence>
<dbReference type="InterPro" id="IPR056002">
    <property type="entry name" value="DUF7580"/>
</dbReference>
<reference evidence="3 4" key="1">
    <citation type="submission" date="2024-02" db="EMBL/GenBank/DDBJ databases">
        <title>De novo assembly and annotation of 12 fungi associated with fruit tree decline syndrome in Ontario, Canada.</title>
        <authorList>
            <person name="Sulman M."/>
            <person name="Ellouze W."/>
            <person name="Ilyukhin E."/>
        </authorList>
    </citation>
    <scope>NUCLEOTIDE SEQUENCE [LARGE SCALE GENOMIC DNA]</scope>
    <source>
        <strain evidence="3 4">M1-105</strain>
    </source>
</reference>
<sequence>MSGLEVVGVVLGSIPLVISALEHYADGVATVKNMREYENVFLDSQSRLLLSVATFRQSCKELLQDLPDSKVRELVDLRQGWEREEIKGTLRKRLGDDYATYRVYVRQLNKRIEMLQRKLKLQEDLKVPFLVDGEVDERRRKEFFKKTWSRIRGGFNAEKHKQLVAEITDDIDKLCTFTKGAIELDTVEREKFTNTHSTYWLSLRGHTQRLYNTLRSVWSTISTRQKRTLAFALASGIIQVYNTPWLQDSWRSSDIHVDLQTTTLYVIKNFSPTIPDPHASTAHQNNPQDNLLVKNRALFSLTVALLELTYGAPLSSHKTPADLDDAYTPYRIAERLTKKVQDDELPRFASVVGRCMYPTPEGACEFSFSNEGVRKRFWKEIVTPLQQDWEELVAPPIGFQNYSG</sequence>
<accession>A0ABR3SWU7</accession>
<gene>
    <name evidence="3" type="ORF">SLS56_004202</name>
</gene>
<dbReference type="EMBL" id="JAJVDC020000037">
    <property type="protein sequence ID" value="KAL1631840.1"/>
    <property type="molecule type" value="Genomic_DNA"/>
</dbReference>
<dbReference type="PANTHER" id="PTHR35186">
    <property type="entry name" value="ANK_REP_REGION DOMAIN-CONTAINING PROTEIN"/>
    <property type="match status" value="1"/>
</dbReference>
<dbReference type="PANTHER" id="PTHR35186:SF4">
    <property type="entry name" value="PRION-INHIBITION AND PROPAGATION HELO DOMAIN-CONTAINING PROTEIN"/>
    <property type="match status" value="1"/>
</dbReference>
<dbReference type="Pfam" id="PF24476">
    <property type="entry name" value="DUF7580"/>
    <property type="match status" value="1"/>
</dbReference>
<evidence type="ECO:0000313" key="4">
    <source>
        <dbReference type="Proteomes" id="UP001521116"/>
    </source>
</evidence>